<keyword evidence="1" id="KW-0472">Membrane</keyword>
<evidence type="ECO:0000313" key="3">
    <source>
        <dbReference type="Proteomes" id="UP000199225"/>
    </source>
</evidence>
<evidence type="ECO:0000313" key="2">
    <source>
        <dbReference type="EMBL" id="SDJ10334.1"/>
    </source>
</evidence>
<dbReference type="Proteomes" id="UP000199225">
    <property type="component" value="Unassembled WGS sequence"/>
</dbReference>
<sequence>MRKVFWMPLLVAISTMVALYGIENLLHIGLLRFSFSWNEPLEEGLFFAMDIAVLPFVIGILAGFLVERKLRRSM</sequence>
<dbReference type="AlphaFoldDB" id="A0A1G8R026"/>
<dbReference type="STRING" id="86666.SAMN04490247_0736"/>
<evidence type="ECO:0000256" key="1">
    <source>
        <dbReference type="SAM" id="Phobius"/>
    </source>
</evidence>
<gene>
    <name evidence="2" type="ORF">SAMN04490247_0736</name>
</gene>
<reference evidence="3" key="1">
    <citation type="submission" date="2016-10" db="EMBL/GenBank/DDBJ databases">
        <authorList>
            <person name="Varghese N."/>
            <person name="Submissions S."/>
        </authorList>
    </citation>
    <scope>NUCLEOTIDE SEQUENCE [LARGE SCALE GENOMIC DNA]</scope>
    <source>
        <strain evidence="3">DSM 4771</strain>
    </source>
</reference>
<name>A0A1G8R026_9BACI</name>
<dbReference type="EMBL" id="FNEV01000002">
    <property type="protein sequence ID" value="SDJ10334.1"/>
    <property type="molecule type" value="Genomic_DNA"/>
</dbReference>
<feature type="transmembrane region" description="Helical" evidence="1">
    <location>
        <begin position="45"/>
        <end position="66"/>
    </location>
</feature>
<protein>
    <submittedName>
        <fullName evidence="2">Uncharacterized protein</fullName>
    </submittedName>
</protein>
<keyword evidence="3" id="KW-1185">Reference proteome</keyword>
<keyword evidence="1" id="KW-0812">Transmembrane</keyword>
<dbReference type="OrthoDB" id="2888120at2"/>
<organism evidence="2 3">
    <name type="scientific">Salimicrobium halophilum</name>
    <dbReference type="NCBI Taxonomy" id="86666"/>
    <lineage>
        <taxon>Bacteria</taxon>
        <taxon>Bacillati</taxon>
        <taxon>Bacillota</taxon>
        <taxon>Bacilli</taxon>
        <taxon>Bacillales</taxon>
        <taxon>Bacillaceae</taxon>
        <taxon>Salimicrobium</taxon>
    </lineage>
</organism>
<accession>A0A1G8R026</accession>
<proteinExistence type="predicted"/>
<dbReference type="RefSeq" id="WP_093192197.1">
    <property type="nucleotide sequence ID" value="NZ_FNEV01000002.1"/>
</dbReference>
<keyword evidence="1" id="KW-1133">Transmembrane helix</keyword>